<comment type="caution">
    <text evidence="3">The sequence shown here is derived from an EMBL/GenBank/DDBJ whole genome shotgun (WGS) entry which is preliminary data.</text>
</comment>
<keyword evidence="4" id="KW-1185">Reference proteome</keyword>
<dbReference type="InterPro" id="IPR031571">
    <property type="entry name" value="RcpC_dom"/>
</dbReference>
<evidence type="ECO:0000313" key="4">
    <source>
        <dbReference type="Proteomes" id="UP000252707"/>
    </source>
</evidence>
<reference evidence="3 4" key="1">
    <citation type="submission" date="2018-07" db="EMBL/GenBank/DDBJ databases">
        <title>Genomic Encyclopedia of Type Strains, Phase IV (KMG-IV): sequencing the most valuable type-strain genomes for metagenomic binning, comparative biology and taxonomic classification.</title>
        <authorList>
            <person name="Goeker M."/>
        </authorList>
    </citation>
    <scope>NUCLEOTIDE SEQUENCE [LARGE SCALE GENOMIC DNA]</scope>
    <source>
        <strain evidence="3 4">DSM 26407</strain>
    </source>
</reference>
<dbReference type="EMBL" id="QPJY01000006">
    <property type="protein sequence ID" value="RCX29777.1"/>
    <property type="molecule type" value="Genomic_DNA"/>
</dbReference>
<accession>A0A369CAV6</accession>
<feature type="region of interest" description="Disordered" evidence="1">
    <location>
        <begin position="235"/>
        <end position="254"/>
    </location>
</feature>
<gene>
    <name evidence="3" type="ORF">DFQ59_1069</name>
</gene>
<dbReference type="InterPro" id="IPR017592">
    <property type="entry name" value="Pilus_assmbl_Flp-typ_CpaB"/>
</dbReference>
<evidence type="ECO:0000259" key="2">
    <source>
        <dbReference type="SMART" id="SM00858"/>
    </source>
</evidence>
<evidence type="ECO:0000256" key="1">
    <source>
        <dbReference type="SAM" id="MobiDB-lite"/>
    </source>
</evidence>
<dbReference type="Pfam" id="PF16976">
    <property type="entry name" value="RcpC"/>
    <property type="match status" value="1"/>
</dbReference>
<proteinExistence type="predicted"/>
<dbReference type="InterPro" id="IPR013974">
    <property type="entry name" value="SAF"/>
</dbReference>
<dbReference type="CDD" id="cd11614">
    <property type="entry name" value="SAF_CpaB_FlgA_like"/>
    <property type="match status" value="1"/>
</dbReference>
<dbReference type="NCBIfam" id="TIGR03177">
    <property type="entry name" value="pilus_cpaB"/>
    <property type="match status" value="1"/>
</dbReference>
<feature type="domain" description="SAF" evidence="2">
    <location>
        <begin position="48"/>
        <end position="108"/>
    </location>
</feature>
<evidence type="ECO:0000313" key="3">
    <source>
        <dbReference type="EMBL" id="RCX29777.1"/>
    </source>
</evidence>
<dbReference type="RefSeq" id="WP_211314925.1">
    <property type="nucleotide sequence ID" value="NZ_QPJY01000006.1"/>
</dbReference>
<protein>
    <submittedName>
        <fullName evidence="3">Pilus assembly protein CpaB</fullName>
    </submittedName>
</protein>
<sequence length="301" mass="31666">MKVSAWFMVVLAIVLGIYAYKLTKEAATPAPAEPQTIVQTVPAPEAPYQAVIAVKPIVPELPIPADAVSLKPVWVMPAGGFERIDALAGRIPTQPIDVGEPVLEKHFLVGSVLSQKLEPGQRAVALQISEETGVGGYPQPGDFVDVLLFLPDDKENENSQARLLLERVKVLAMGTQVSGPQGQGKPNQSARTAVLSVPEAKALELMLGASAGEIRLSLHAAKEAEQLAMAAPVGEAAAEPKPPAAGEGKPAPAAAEPQVLTLKEFAEVPKTATQKPANRVAATPRVVIYRGGQRETVPCCR</sequence>
<dbReference type="SMART" id="SM00858">
    <property type="entry name" value="SAF"/>
    <property type="match status" value="1"/>
</dbReference>
<dbReference type="AlphaFoldDB" id="A0A369CAV6"/>
<name>A0A369CAV6_9GAMM</name>
<dbReference type="Proteomes" id="UP000252707">
    <property type="component" value="Unassembled WGS sequence"/>
</dbReference>
<organism evidence="3 4">
    <name type="scientific">Thioalbus denitrificans</name>
    <dbReference type="NCBI Taxonomy" id="547122"/>
    <lineage>
        <taxon>Bacteria</taxon>
        <taxon>Pseudomonadati</taxon>
        <taxon>Pseudomonadota</taxon>
        <taxon>Gammaproteobacteria</taxon>
        <taxon>Chromatiales</taxon>
        <taxon>Ectothiorhodospiraceae</taxon>
        <taxon>Thioalbus</taxon>
    </lineage>
</organism>